<dbReference type="Pfam" id="PF00589">
    <property type="entry name" value="Phage_integrase"/>
    <property type="match status" value="1"/>
</dbReference>
<evidence type="ECO:0000256" key="2">
    <source>
        <dbReference type="ARBA" id="ARBA00023125"/>
    </source>
</evidence>
<dbReference type="InterPro" id="IPR011010">
    <property type="entry name" value="DNA_brk_join_enz"/>
</dbReference>
<dbReference type="InterPro" id="IPR010998">
    <property type="entry name" value="Integrase_recombinase_N"/>
</dbReference>
<dbReference type="InterPro" id="IPR002104">
    <property type="entry name" value="Integrase_catalytic"/>
</dbReference>
<dbReference type="CDD" id="cd00796">
    <property type="entry name" value="INT_Rci_Hp1_C"/>
    <property type="match status" value="1"/>
</dbReference>
<dbReference type="RefSeq" id="WP_126546315.1">
    <property type="nucleotide sequence ID" value="NZ_RXRX01000018.1"/>
</dbReference>
<organism evidence="7 8">
    <name type="scientific">Enterobacter quasimori</name>
    <dbReference type="NCBI Taxonomy" id="2838947"/>
    <lineage>
        <taxon>Bacteria</taxon>
        <taxon>Pseudomonadati</taxon>
        <taxon>Pseudomonadota</taxon>
        <taxon>Gammaproteobacteria</taxon>
        <taxon>Enterobacterales</taxon>
        <taxon>Enterobacteriaceae</taxon>
        <taxon>Enterobacter</taxon>
    </lineage>
</organism>
<evidence type="ECO:0000259" key="6">
    <source>
        <dbReference type="PROSITE" id="PS51900"/>
    </source>
</evidence>
<evidence type="ECO:0000259" key="5">
    <source>
        <dbReference type="PROSITE" id="PS51898"/>
    </source>
</evidence>
<evidence type="ECO:0000256" key="4">
    <source>
        <dbReference type="PROSITE-ProRule" id="PRU01248"/>
    </source>
</evidence>
<dbReference type="PANTHER" id="PTHR30349">
    <property type="entry name" value="PHAGE INTEGRASE-RELATED"/>
    <property type="match status" value="1"/>
</dbReference>
<evidence type="ECO:0000313" key="8">
    <source>
        <dbReference type="Proteomes" id="UP000278241"/>
    </source>
</evidence>
<proteinExistence type="predicted"/>
<dbReference type="SUPFAM" id="SSF56349">
    <property type="entry name" value="DNA breaking-rejoining enzymes"/>
    <property type="match status" value="1"/>
</dbReference>
<gene>
    <name evidence="7" type="ORF">EKN94_20995</name>
</gene>
<dbReference type="InterPro" id="IPR044068">
    <property type="entry name" value="CB"/>
</dbReference>
<dbReference type="PROSITE" id="PS51900">
    <property type="entry name" value="CB"/>
    <property type="match status" value="1"/>
</dbReference>
<dbReference type="PROSITE" id="PS51898">
    <property type="entry name" value="TYR_RECOMBINASE"/>
    <property type="match status" value="1"/>
</dbReference>
<keyword evidence="8" id="KW-1185">Reference proteome</keyword>
<dbReference type="InterPro" id="IPR050090">
    <property type="entry name" value="Tyrosine_recombinase_XerCD"/>
</dbReference>
<keyword evidence="3" id="KW-0233">DNA recombination</keyword>
<dbReference type="Proteomes" id="UP000278241">
    <property type="component" value="Unassembled WGS sequence"/>
</dbReference>
<feature type="domain" description="Core-binding (CB)" evidence="6">
    <location>
        <begin position="5"/>
        <end position="85"/>
    </location>
</feature>
<name>A0ABY0AN27_9ENTR</name>
<keyword evidence="1" id="KW-0229">DNA integration</keyword>
<feature type="domain" description="Tyr recombinase" evidence="5">
    <location>
        <begin position="107"/>
        <end position="273"/>
    </location>
</feature>
<reference evidence="7 8" key="1">
    <citation type="submission" date="2018-12" db="EMBL/GenBank/DDBJ databases">
        <title>The Batch Genome Submission of Enterobacter spp. strains.</title>
        <authorList>
            <person name="Wei L."/>
            <person name="Wu W."/>
            <person name="Lin J."/>
            <person name="Zhang X."/>
            <person name="Feng Y."/>
            <person name="Zong Z."/>
        </authorList>
    </citation>
    <scope>NUCLEOTIDE SEQUENCE [LARGE SCALE GENOMIC DNA]</scope>
    <source>
        <strain evidence="7 8">WCHEM090044</strain>
    </source>
</reference>
<accession>A0ABY0AN27</accession>
<dbReference type="PANTHER" id="PTHR30349:SF94">
    <property type="entry name" value="INTEGRASE_RECOMBINASE HI_1414-RELATED"/>
    <property type="match status" value="1"/>
</dbReference>
<evidence type="ECO:0000256" key="1">
    <source>
        <dbReference type="ARBA" id="ARBA00022908"/>
    </source>
</evidence>
<protein>
    <submittedName>
        <fullName evidence="7">Site-specific integrase</fullName>
    </submittedName>
</protein>
<dbReference type="Gene3D" id="1.10.443.10">
    <property type="entry name" value="Intergrase catalytic core"/>
    <property type="match status" value="1"/>
</dbReference>
<dbReference type="InterPro" id="IPR013762">
    <property type="entry name" value="Integrase-like_cat_sf"/>
</dbReference>
<evidence type="ECO:0000256" key="3">
    <source>
        <dbReference type="ARBA" id="ARBA00023172"/>
    </source>
</evidence>
<dbReference type="EMBL" id="RXRX01000018">
    <property type="protein sequence ID" value="RTN19054.1"/>
    <property type="molecule type" value="Genomic_DNA"/>
</dbReference>
<evidence type="ECO:0000313" key="7">
    <source>
        <dbReference type="EMBL" id="RTN19054.1"/>
    </source>
</evidence>
<dbReference type="Gene3D" id="1.10.150.130">
    <property type="match status" value="1"/>
</dbReference>
<keyword evidence="2 4" id="KW-0238">DNA-binding</keyword>
<sequence>MAKKYTLGEVVEQYEKNVTIHKKGWQQEHYRASIIKRHKIAALDIKKIKSHDVEMYKKERINGGLSGNTVRIELSFISSVFKYAINILSICDKNPVSHIQKPKVSKGRDRRLATKEEKLISEYYIKYNMEMYYIFILALETAMRQSEILGLEWENIDFRKSVAFLPETKNGSERYVPLSKKARLILSEIPRAFEGKIFSYTSNSFKSRWRKDIKNLGIKDLHFHDLRHEAISRFFELGTLNVMEVAAISGHKSLASLKRYTHLKAHKLVKKLNTQKRKVTTPDISFSSFPAKVMVHSSHIELHFLDFDDIKVSAQTIEDACRVASSKLLHKLACCFHYGLEHPSPTRARTDGEGAHEIIMINPLAVSL</sequence>
<comment type="caution">
    <text evidence="7">The sequence shown here is derived from an EMBL/GenBank/DDBJ whole genome shotgun (WGS) entry which is preliminary data.</text>
</comment>